<dbReference type="RefSeq" id="WP_146315510.1">
    <property type="nucleotide sequence ID" value="NZ_VCQV01000004.1"/>
</dbReference>
<comment type="caution">
    <text evidence="7">The sequence shown here is derived from an EMBL/GenBank/DDBJ whole genome shotgun (WGS) entry which is preliminary data.</text>
</comment>
<dbReference type="Proteomes" id="UP000320244">
    <property type="component" value="Unassembled WGS sequence"/>
</dbReference>
<dbReference type="CDD" id="cd18876">
    <property type="entry name" value="NUDIX_Hydrolase"/>
    <property type="match status" value="1"/>
</dbReference>
<evidence type="ECO:0000256" key="2">
    <source>
        <dbReference type="ARBA" id="ARBA00005582"/>
    </source>
</evidence>
<dbReference type="Gene3D" id="3.90.79.10">
    <property type="entry name" value="Nucleoside Triphosphate Pyrophosphohydrolase"/>
    <property type="match status" value="1"/>
</dbReference>
<evidence type="ECO:0000256" key="3">
    <source>
        <dbReference type="ARBA" id="ARBA00022801"/>
    </source>
</evidence>
<dbReference type="GO" id="GO:0016787">
    <property type="term" value="F:hydrolase activity"/>
    <property type="evidence" value="ECO:0007669"/>
    <property type="project" value="UniProtKB-KW"/>
</dbReference>
<dbReference type="InterPro" id="IPR000182">
    <property type="entry name" value="GNAT_dom"/>
</dbReference>
<keyword evidence="3 4" id="KW-0378">Hydrolase</keyword>
<evidence type="ECO:0000259" key="5">
    <source>
        <dbReference type="PROSITE" id="PS51186"/>
    </source>
</evidence>
<dbReference type="Pfam" id="PF00293">
    <property type="entry name" value="NUDIX"/>
    <property type="match status" value="1"/>
</dbReference>
<dbReference type="PROSITE" id="PS51462">
    <property type="entry name" value="NUDIX"/>
    <property type="match status" value="1"/>
</dbReference>
<dbReference type="PANTHER" id="PTHR43046">
    <property type="entry name" value="GDP-MANNOSE MANNOSYL HYDROLASE"/>
    <property type="match status" value="1"/>
</dbReference>
<dbReference type="CDD" id="cd04301">
    <property type="entry name" value="NAT_SF"/>
    <property type="match status" value="1"/>
</dbReference>
<comment type="cofactor">
    <cofactor evidence="1">
        <name>Mg(2+)</name>
        <dbReference type="ChEBI" id="CHEBI:18420"/>
    </cofactor>
</comment>
<organism evidence="7 8">
    <name type="scientific">Leekyejoonella antrihumi</name>
    <dbReference type="NCBI Taxonomy" id="1660198"/>
    <lineage>
        <taxon>Bacteria</taxon>
        <taxon>Bacillati</taxon>
        <taxon>Actinomycetota</taxon>
        <taxon>Actinomycetes</taxon>
        <taxon>Micrococcales</taxon>
        <taxon>Dermacoccaceae</taxon>
        <taxon>Leekyejoonella</taxon>
    </lineage>
</organism>
<keyword evidence="8" id="KW-1185">Reference proteome</keyword>
<dbReference type="OrthoDB" id="4247482at2"/>
<evidence type="ECO:0000256" key="4">
    <source>
        <dbReference type="RuleBase" id="RU003476"/>
    </source>
</evidence>
<dbReference type="PANTHER" id="PTHR43046:SF14">
    <property type="entry name" value="MUTT_NUDIX FAMILY PROTEIN"/>
    <property type="match status" value="1"/>
</dbReference>
<evidence type="ECO:0000259" key="6">
    <source>
        <dbReference type="PROSITE" id="PS51462"/>
    </source>
</evidence>
<reference evidence="7 8" key="2">
    <citation type="submission" date="2019-08" db="EMBL/GenBank/DDBJ databases">
        <title>Jejuicoccus antrihumi gen. nov., sp. nov., a new member of the family Dermacoccaceae isolated from a cave.</title>
        <authorList>
            <person name="Schumann P."/>
            <person name="Kim I.S."/>
        </authorList>
    </citation>
    <scope>NUCLEOTIDE SEQUENCE [LARGE SCALE GENOMIC DNA]</scope>
    <source>
        <strain evidence="7 8">C5-26</strain>
    </source>
</reference>
<feature type="domain" description="N-acetyltransferase" evidence="5">
    <location>
        <begin position="1"/>
        <end position="131"/>
    </location>
</feature>
<dbReference type="InterPro" id="IPR000086">
    <property type="entry name" value="NUDIX_hydrolase_dom"/>
</dbReference>
<dbReference type="SUPFAM" id="SSF55729">
    <property type="entry name" value="Acyl-CoA N-acyltransferases (Nat)"/>
    <property type="match status" value="1"/>
</dbReference>
<keyword evidence="7" id="KW-0808">Transferase</keyword>
<dbReference type="Pfam" id="PF13302">
    <property type="entry name" value="Acetyltransf_3"/>
    <property type="match status" value="1"/>
</dbReference>
<dbReference type="Gene3D" id="3.40.630.30">
    <property type="match status" value="1"/>
</dbReference>
<feature type="domain" description="Nudix hydrolase" evidence="6">
    <location>
        <begin position="150"/>
        <end position="279"/>
    </location>
</feature>
<dbReference type="EMBL" id="VCQV01000004">
    <property type="protein sequence ID" value="TWP37940.1"/>
    <property type="molecule type" value="Genomic_DNA"/>
</dbReference>
<dbReference type="PROSITE" id="PS51186">
    <property type="entry name" value="GNAT"/>
    <property type="match status" value="1"/>
</dbReference>
<dbReference type="InterPro" id="IPR020084">
    <property type="entry name" value="NUDIX_hydrolase_CS"/>
</dbReference>
<dbReference type="InterPro" id="IPR015797">
    <property type="entry name" value="NUDIX_hydrolase-like_dom_sf"/>
</dbReference>
<dbReference type="PRINTS" id="PR00502">
    <property type="entry name" value="NUDIXFAMILY"/>
</dbReference>
<comment type="similarity">
    <text evidence="2 4">Belongs to the Nudix hydrolase family.</text>
</comment>
<gene>
    <name evidence="7" type="ORF">FGL98_04315</name>
</gene>
<sequence length="298" mass="32649">MPSAAVPTLTLRATSAADDTEGRRAAAFVIEADGVEVGTVELRHVPGRESTGQLTWALGREHRGKGYGHQGVRMLIDRAFNDLGIHRVEAYVEVGDRTSVRLASRAGMRKEGLIREYAAGRDVVLMARVVGDPGAATHEAFIAGLNSGLPTKRAIAQALIRDEAGRVLACELVYKHYWDLPGGVVDPHESPAQAVVREIAEELGVDAVIRELAVVSWLPPWQGWDDATLFLFEATVSAQQLSEAVLQPREIKALHWCDEREFADHAADYTTRLVRRAVQQLDEGVGTAYLEDGRDPDW</sequence>
<evidence type="ECO:0000313" key="8">
    <source>
        <dbReference type="Proteomes" id="UP000320244"/>
    </source>
</evidence>
<protein>
    <submittedName>
        <fullName evidence="7">GNAT family N-acetyltransferase</fullName>
    </submittedName>
</protein>
<evidence type="ECO:0000256" key="1">
    <source>
        <dbReference type="ARBA" id="ARBA00001946"/>
    </source>
</evidence>
<proteinExistence type="inferred from homology"/>
<dbReference type="AlphaFoldDB" id="A0A563E5X4"/>
<dbReference type="InterPro" id="IPR016181">
    <property type="entry name" value="Acyl_CoA_acyltransferase"/>
</dbReference>
<name>A0A563E5X4_9MICO</name>
<dbReference type="PROSITE" id="PS00893">
    <property type="entry name" value="NUDIX_BOX"/>
    <property type="match status" value="1"/>
</dbReference>
<evidence type="ECO:0000313" key="7">
    <source>
        <dbReference type="EMBL" id="TWP37940.1"/>
    </source>
</evidence>
<dbReference type="SUPFAM" id="SSF55811">
    <property type="entry name" value="Nudix"/>
    <property type="match status" value="1"/>
</dbReference>
<dbReference type="InterPro" id="IPR020476">
    <property type="entry name" value="Nudix_hydrolase"/>
</dbReference>
<accession>A0A563E5X4</accession>
<reference evidence="7 8" key="1">
    <citation type="submission" date="2019-05" db="EMBL/GenBank/DDBJ databases">
        <authorList>
            <person name="Lee S.D."/>
        </authorList>
    </citation>
    <scope>NUCLEOTIDE SEQUENCE [LARGE SCALE GENOMIC DNA]</scope>
    <source>
        <strain evidence="7 8">C5-26</strain>
    </source>
</reference>
<dbReference type="GO" id="GO:0016747">
    <property type="term" value="F:acyltransferase activity, transferring groups other than amino-acyl groups"/>
    <property type="evidence" value="ECO:0007669"/>
    <property type="project" value="InterPro"/>
</dbReference>